<feature type="transmembrane region" description="Helical" evidence="1">
    <location>
        <begin position="61"/>
        <end position="80"/>
    </location>
</feature>
<proteinExistence type="predicted"/>
<reference evidence="2 3" key="1">
    <citation type="submission" date="2018-12" db="EMBL/GenBank/DDBJ databases">
        <authorList>
            <consortium name="Pathogen Informatics"/>
        </authorList>
    </citation>
    <scope>NUCLEOTIDE SEQUENCE [LARGE SCALE GENOMIC DNA]</scope>
    <source>
        <strain evidence="2 3">NCTC12871</strain>
    </source>
</reference>
<dbReference type="AlphaFoldDB" id="A0A448TTW8"/>
<dbReference type="InterPro" id="IPR021676">
    <property type="entry name" value="DUF3262"/>
</dbReference>
<accession>A0A448TTW8</accession>
<keyword evidence="1" id="KW-0812">Transmembrane</keyword>
<evidence type="ECO:0000313" key="2">
    <source>
        <dbReference type="EMBL" id="VEJ09386.1"/>
    </source>
</evidence>
<dbReference type="Proteomes" id="UP000279799">
    <property type="component" value="Chromosome"/>
</dbReference>
<keyword evidence="3" id="KW-1185">Reference proteome</keyword>
<keyword evidence="1" id="KW-0472">Membrane</keyword>
<feature type="transmembrane region" description="Helical" evidence="1">
    <location>
        <begin position="28"/>
        <end position="49"/>
    </location>
</feature>
<dbReference type="KEGG" id="adp:NCTC12871_00839"/>
<organism evidence="2 3">
    <name type="scientific">Actinobacillus delphinicola</name>
    <dbReference type="NCBI Taxonomy" id="51161"/>
    <lineage>
        <taxon>Bacteria</taxon>
        <taxon>Pseudomonadati</taxon>
        <taxon>Pseudomonadota</taxon>
        <taxon>Gammaproteobacteria</taxon>
        <taxon>Pasteurellales</taxon>
        <taxon>Pasteurellaceae</taxon>
        <taxon>Actinobacillus</taxon>
    </lineage>
</organism>
<evidence type="ECO:0000313" key="3">
    <source>
        <dbReference type="Proteomes" id="UP000279799"/>
    </source>
</evidence>
<keyword evidence="1" id="KW-1133">Transmembrane helix</keyword>
<sequence length="81" mass="8677">MTDKNAMIAGFEAGSGMPVNGPDGLSTFLKGTLAAVLLLIMAYIVISLYQDLQQGNTGLNNVMWIVVRVIVLISITFSVFI</sequence>
<name>A0A448TTW8_9PAST</name>
<dbReference type="EMBL" id="LR134510">
    <property type="protein sequence ID" value="VEJ09386.1"/>
    <property type="molecule type" value="Genomic_DNA"/>
</dbReference>
<evidence type="ECO:0000256" key="1">
    <source>
        <dbReference type="SAM" id="Phobius"/>
    </source>
</evidence>
<gene>
    <name evidence="2" type="ORF">NCTC12871_00839</name>
</gene>
<dbReference type="RefSeq" id="WP_126599275.1">
    <property type="nucleotide sequence ID" value="NZ_LR134510.1"/>
</dbReference>
<dbReference type="Pfam" id="PF11660">
    <property type="entry name" value="DUF3262"/>
    <property type="match status" value="1"/>
</dbReference>
<protein>
    <submittedName>
        <fullName evidence="2">Integrating conjugative element protein, PFL_4701 family</fullName>
    </submittedName>
</protein>